<name>A0A9D5BX22_9LILI</name>
<protein>
    <submittedName>
        <fullName evidence="2">Uncharacterized protein</fullName>
    </submittedName>
</protein>
<accession>A0A9D5BX22</accession>
<keyword evidence="3" id="KW-1185">Reference proteome</keyword>
<comment type="caution">
    <text evidence="2">The sequence shown here is derived from an EMBL/GenBank/DDBJ whole genome shotgun (WGS) entry which is preliminary data.</text>
</comment>
<reference evidence="2" key="2">
    <citation type="journal article" date="2022" name="Hortic Res">
        <title>The genome of Dioscorea zingiberensis sheds light on the biosynthesis, origin and evolution of the medicinally important diosgenin saponins.</title>
        <authorList>
            <person name="Li Y."/>
            <person name="Tan C."/>
            <person name="Li Z."/>
            <person name="Guo J."/>
            <person name="Li S."/>
            <person name="Chen X."/>
            <person name="Wang C."/>
            <person name="Dai X."/>
            <person name="Yang H."/>
            <person name="Song W."/>
            <person name="Hou L."/>
            <person name="Xu J."/>
            <person name="Tong Z."/>
            <person name="Xu A."/>
            <person name="Yuan X."/>
            <person name="Wang W."/>
            <person name="Yang Q."/>
            <person name="Chen L."/>
            <person name="Sun Z."/>
            <person name="Wang K."/>
            <person name="Pan B."/>
            <person name="Chen J."/>
            <person name="Bao Y."/>
            <person name="Liu F."/>
            <person name="Qi X."/>
            <person name="Gang D.R."/>
            <person name="Wen J."/>
            <person name="Li J."/>
        </authorList>
    </citation>
    <scope>NUCLEOTIDE SEQUENCE</scope>
    <source>
        <strain evidence="2">Dzin_1.0</strain>
    </source>
</reference>
<feature type="compositionally biased region" description="Basic and acidic residues" evidence="1">
    <location>
        <begin position="48"/>
        <end position="68"/>
    </location>
</feature>
<dbReference type="Proteomes" id="UP001085076">
    <property type="component" value="Miscellaneous, Linkage group lg10"/>
</dbReference>
<reference evidence="2" key="1">
    <citation type="submission" date="2021-03" db="EMBL/GenBank/DDBJ databases">
        <authorList>
            <person name="Li Z."/>
            <person name="Yang C."/>
        </authorList>
    </citation>
    <scope>NUCLEOTIDE SEQUENCE</scope>
    <source>
        <strain evidence="2">Dzin_1.0</strain>
        <tissue evidence="2">Leaf</tissue>
    </source>
</reference>
<evidence type="ECO:0000313" key="2">
    <source>
        <dbReference type="EMBL" id="KAJ0962288.1"/>
    </source>
</evidence>
<feature type="region of interest" description="Disordered" evidence="1">
    <location>
        <begin position="28"/>
        <end position="68"/>
    </location>
</feature>
<gene>
    <name evidence="2" type="ORF">J5N97_030116</name>
</gene>
<evidence type="ECO:0000256" key="1">
    <source>
        <dbReference type="SAM" id="MobiDB-lite"/>
    </source>
</evidence>
<dbReference type="EMBL" id="JAGGNH010000010">
    <property type="protein sequence ID" value="KAJ0962288.1"/>
    <property type="molecule type" value="Genomic_DNA"/>
</dbReference>
<sequence>MISRRLQSRPGVTLVDHVEKPDERQELVKNSSNRLVKDGNSAPVNGTHTEDHRELNSTLVLDRDPTSI</sequence>
<dbReference type="AlphaFoldDB" id="A0A9D5BX22"/>
<organism evidence="2 3">
    <name type="scientific">Dioscorea zingiberensis</name>
    <dbReference type="NCBI Taxonomy" id="325984"/>
    <lineage>
        <taxon>Eukaryota</taxon>
        <taxon>Viridiplantae</taxon>
        <taxon>Streptophyta</taxon>
        <taxon>Embryophyta</taxon>
        <taxon>Tracheophyta</taxon>
        <taxon>Spermatophyta</taxon>
        <taxon>Magnoliopsida</taxon>
        <taxon>Liliopsida</taxon>
        <taxon>Dioscoreales</taxon>
        <taxon>Dioscoreaceae</taxon>
        <taxon>Dioscorea</taxon>
    </lineage>
</organism>
<evidence type="ECO:0000313" key="3">
    <source>
        <dbReference type="Proteomes" id="UP001085076"/>
    </source>
</evidence>
<proteinExistence type="predicted"/>